<feature type="compositionally biased region" description="Gly residues" evidence="3">
    <location>
        <begin position="329"/>
        <end position="341"/>
    </location>
</feature>
<organism evidence="5 6">
    <name type="scientific">Gonium pectorale</name>
    <name type="common">Green alga</name>
    <dbReference type="NCBI Taxonomy" id="33097"/>
    <lineage>
        <taxon>Eukaryota</taxon>
        <taxon>Viridiplantae</taxon>
        <taxon>Chlorophyta</taxon>
        <taxon>core chlorophytes</taxon>
        <taxon>Chlorophyceae</taxon>
        <taxon>CS clade</taxon>
        <taxon>Chlamydomonadales</taxon>
        <taxon>Volvocaceae</taxon>
        <taxon>Gonium</taxon>
    </lineage>
</organism>
<evidence type="ECO:0000313" key="5">
    <source>
        <dbReference type="EMBL" id="KXZ48742.1"/>
    </source>
</evidence>
<dbReference type="InterPro" id="IPR011009">
    <property type="entry name" value="Kinase-like_dom_sf"/>
</dbReference>
<dbReference type="Gene3D" id="3.30.200.20">
    <property type="entry name" value="Phosphorylase Kinase, domain 1"/>
    <property type="match status" value="1"/>
</dbReference>
<dbReference type="PROSITE" id="PS50011">
    <property type="entry name" value="PROTEIN_KINASE_DOM"/>
    <property type="match status" value="1"/>
</dbReference>
<name>A0A150GFX9_GONPE</name>
<dbReference type="AlphaFoldDB" id="A0A150GFX9"/>
<dbReference type="SUPFAM" id="SSF56112">
    <property type="entry name" value="Protein kinase-like (PK-like)"/>
    <property type="match status" value="1"/>
</dbReference>
<evidence type="ECO:0000256" key="1">
    <source>
        <dbReference type="ARBA" id="ARBA00022741"/>
    </source>
</evidence>
<keyword evidence="2" id="KW-0067">ATP-binding</keyword>
<evidence type="ECO:0000259" key="4">
    <source>
        <dbReference type="PROSITE" id="PS50011"/>
    </source>
</evidence>
<dbReference type="FunFam" id="1.10.510.10:FF:000980">
    <property type="entry name" value="Predicted protein"/>
    <property type="match status" value="1"/>
</dbReference>
<protein>
    <recommendedName>
        <fullName evidence="4">Protein kinase domain-containing protein</fullName>
    </recommendedName>
</protein>
<feature type="region of interest" description="Disordered" evidence="3">
    <location>
        <begin position="305"/>
        <end position="347"/>
    </location>
</feature>
<comment type="caution">
    <text evidence="5">The sequence shown here is derived from an EMBL/GenBank/DDBJ whole genome shotgun (WGS) entry which is preliminary data.</text>
</comment>
<dbReference type="EMBL" id="LSYV01000026">
    <property type="protein sequence ID" value="KXZ48742.1"/>
    <property type="molecule type" value="Genomic_DNA"/>
</dbReference>
<accession>A0A150GFX9</accession>
<dbReference type="PROSITE" id="PS00108">
    <property type="entry name" value="PROTEIN_KINASE_ST"/>
    <property type="match status" value="1"/>
</dbReference>
<dbReference type="STRING" id="33097.A0A150GFX9"/>
<evidence type="ECO:0000256" key="3">
    <source>
        <dbReference type="SAM" id="MobiDB-lite"/>
    </source>
</evidence>
<dbReference type="GO" id="GO:0004672">
    <property type="term" value="F:protein kinase activity"/>
    <property type="evidence" value="ECO:0007669"/>
    <property type="project" value="InterPro"/>
</dbReference>
<proteinExistence type="predicted"/>
<dbReference type="Pfam" id="PF00069">
    <property type="entry name" value="Pkinase"/>
    <property type="match status" value="1"/>
</dbReference>
<dbReference type="InterPro" id="IPR008271">
    <property type="entry name" value="Ser/Thr_kinase_AS"/>
</dbReference>
<dbReference type="GO" id="GO:0005524">
    <property type="term" value="F:ATP binding"/>
    <property type="evidence" value="ECO:0007669"/>
    <property type="project" value="UniProtKB-KW"/>
</dbReference>
<reference evidence="6" key="1">
    <citation type="journal article" date="2016" name="Nat. Commun.">
        <title>The Gonium pectorale genome demonstrates co-option of cell cycle regulation during the evolution of multicellularity.</title>
        <authorList>
            <person name="Hanschen E.R."/>
            <person name="Marriage T.N."/>
            <person name="Ferris P.J."/>
            <person name="Hamaji T."/>
            <person name="Toyoda A."/>
            <person name="Fujiyama A."/>
            <person name="Neme R."/>
            <person name="Noguchi H."/>
            <person name="Minakuchi Y."/>
            <person name="Suzuki M."/>
            <person name="Kawai-Toyooka H."/>
            <person name="Smith D.R."/>
            <person name="Sparks H."/>
            <person name="Anderson J."/>
            <person name="Bakaric R."/>
            <person name="Luria V."/>
            <person name="Karger A."/>
            <person name="Kirschner M.W."/>
            <person name="Durand P.M."/>
            <person name="Michod R.E."/>
            <person name="Nozaki H."/>
            <person name="Olson B.J."/>
        </authorList>
    </citation>
    <scope>NUCLEOTIDE SEQUENCE [LARGE SCALE GENOMIC DNA]</scope>
    <source>
        <strain evidence="6">NIES-2863</strain>
    </source>
</reference>
<dbReference type="OrthoDB" id="548217at2759"/>
<dbReference type="InterPro" id="IPR050117">
    <property type="entry name" value="MAPK"/>
</dbReference>
<keyword evidence="6" id="KW-1185">Reference proteome</keyword>
<evidence type="ECO:0000256" key="2">
    <source>
        <dbReference type="ARBA" id="ARBA00022840"/>
    </source>
</evidence>
<feature type="domain" description="Protein kinase" evidence="4">
    <location>
        <begin position="1"/>
        <end position="257"/>
    </location>
</feature>
<dbReference type="Proteomes" id="UP000075714">
    <property type="component" value="Unassembled WGS sequence"/>
</dbReference>
<keyword evidence="1" id="KW-0547">Nucleotide-binding</keyword>
<dbReference type="SMART" id="SM00220">
    <property type="entry name" value="S_TKc"/>
    <property type="match status" value="1"/>
</dbReference>
<evidence type="ECO:0000313" key="6">
    <source>
        <dbReference type="Proteomes" id="UP000075714"/>
    </source>
</evidence>
<sequence>MERTSVVISATIKNLALREVRVLQGLNHPAIVPLLDAFSTKSGRVYMVFPCLSHSAFQALDEHPQGLPPQQLKVLAWQILQGLSYLHGKQIVHRDLKPANILITDGGEAKLCDFGFARRVRCGVRQAERLSSYLVTRWYRPPEVLVGAEYGPSADVWSLGCTLAELATGEPLFGGSSSADQLWHIMRCFGGLPYDQHSRIAANPQLRKVLGAPLGGRSLRQRLPGCDPGLMRLLEACLQPDPGRRCTADELLQMPYFWAVPRLITGSPLELLYSKVVAAVVPPPPLPLANGPDQAVKAGRLRLGTELSGAATPRTPEQAPAGLMRMRGRGPGLSRPGGGAWLPGASA</sequence>
<dbReference type="InterPro" id="IPR000719">
    <property type="entry name" value="Prot_kinase_dom"/>
</dbReference>
<gene>
    <name evidence="5" type="ORF">GPECTOR_25g326</name>
</gene>
<dbReference type="PANTHER" id="PTHR24055">
    <property type="entry name" value="MITOGEN-ACTIVATED PROTEIN KINASE"/>
    <property type="match status" value="1"/>
</dbReference>
<dbReference type="Gene3D" id="1.10.510.10">
    <property type="entry name" value="Transferase(Phosphotransferase) domain 1"/>
    <property type="match status" value="1"/>
</dbReference>